<dbReference type="EMBL" id="CP007142">
    <property type="protein sequence ID" value="AJQ97842.1"/>
    <property type="molecule type" value="Genomic_DNA"/>
</dbReference>
<sequence length="486" mass="55310">MGQEIELKLVLSKDDIPQFRQHEVFSRYSSGSSTWSLSNRYFDTVDQALTQAGTALRIRCQGNKFIQTVKAGGSNIAGLHQRTEHEWLLEHDALDLSMIPSGLIPEHVNPAEIRQQFATDFERECWLLQLEDGTEVEVVLDQGEVKAGHQRDPICEVELELKRGQVSALFELARQLGGDIPLVPSDISKAERGYRLINNVTGACAKVPVVNADDTVEAAFAALLGFELESLQRQWEAFHFSQNWTHLYSFRSTLGNIRTHFLLFKDILPRPCLEIPLATLGWLEDKFNPMLNWWPACYALSRQANDPPRTASEALQQTKARHALEQLQALEQQPEFGSRLLSLSVWLHGQQWRDHYDDDMHQRARIAISESILEPLRHQCAALHLSECGGNASYWLERQPMVQGLNHLCRTLEGMLGCELTHMRNELNHIEDNLVELNAMDVVSRLGDWLQRLSFEEKQSVNSWARTQPVVMRNLNVLAQKLANGI</sequence>
<evidence type="ECO:0000313" key="2">
    <source>
        <dbReference type="EMBL" id="AJQ97842.1"/>
    </source>
</evidence>
<keyword evidence="3" id="KW-1185">Reference proteome</keyword>
<dbReference type="STRING" id="1445510.YC6258_05814"/>
<dbReference type="InterPro" id="IPR033469">
    <property type="entry name" value="CYTH-like_dom_sf"/>
</dbReference>
<dbReference type="InterPro" id="IPR023577">
    <property type="entry name" value="CYTH_domain"/>
</dbReference>
<dbReference type="CDD" id="cd07756">
    <property type="entry name" value="CYTH-like_Pase_CHAD"/>
    <property type="match status" value="1"/>
</dbReference>
<gene>
    <name evidence="2" type="ORF">YC6258_05814</name>
</gene>
<dbReference type="PANTHER" id="PTHR39569">
    <property type="entry name" value="INORGANIC TRIPHOSPHATASE"/>
    <property type="match status" value="1"/>
</dbReference>
<dbReference type="AlphaFoldDB" id="A0A0C5VT49"/>
<proteinExistence type="predicted"/>
<dbReference type="GO" id="GO:0050355">
    <property type="term" value="F:inorganic triphosphate phosphatase activity"/>
    <property type="evidence" value="ECO:0007669"/>
    <property type="project" value="InterPro"/>
</dbReference>
<dbReference type="InterPro" id="IPR038186">
    <property type="entry name" value="CHAD_dom_sf"/>
</dbReference>
<dbReference type="InterPro" id="IPR039013">
    <property type="entry name" value="YgiF"/>
</dbReference>
<accession>A0A0C5VT49</accession>
<dbReference type="PATRIC" id="fig|1445510.3.peg.5773"/>
<dbReference type="GO" id="GO:0046872">
    <property type="term" value="F:metal ion binding"/>
    <property type="evidence" value="ECO:0007669"/>
    <property type="project" value="TreeGrafter"/>
</dbReference>
<dbReference type="SMART" id="SM01118">
    <property type="entry name" value="CYTH"/>
    <property type="match status" value="1"/>
</dbReference>
<evidence type="ECO:0000259" key="1">
    <source>
        <dbReference type="PROSITE" id="PS51707"/>
    </source>
</evidence>
<dbReference type="Gene3D" id="2.40.320.10">
    <property type="entry name" value="Hypothetical Protein Pfu-838710-001"/>
    <property type="match status" value="1"/>
</dbReference>
<name>A0A0C5VT49_9GAMM</name>
<dbReference type="OrthoDB" id="3034217at2"/>
<dbReference type="HOGENOM" id="CLU_040400_2_0_6"/>
<reference evidence="2 3" key="1">
    <citation type="submission" date="2014-01" db="EMBL/GenBank/DDBJ databases">
        <title>Full genme sequencing of cellulolytic bacterium Gynuella sunshinyii YC6258T gen. nov., sp. nov.</title>
        <authorList>
            <person name="Khan H."/>
            <person name="Chung E.J."/>
            <person name="Chung Y.R."/>
        </authorList>
    </citation>
    <scope>NUCLEOTIDE SEQUENCE [LARGE SCALE GENOMIC DNA]</scope>
    <source>
        <strain evidence="2 3">YC6258</strain>
    </source>
</reference>
<dbReference type="PANTHER" id="PTHR39569:SF1">
    <property type="entry name" value="INORGANIC TRIPHOSPHATASE"/>
    <property type="match status" value="1"/>
</dbReference>
<dbReference type="Gene3D" id="1.40.20.10">
    <property type="entry name" value="CHAD domain"/>
    <property type="match status" value="1"/>
</dbReference>
<dbReference type="Pfam" id="PF01928">
    <property type="entry name" value="CYTH"/>
    <property type="match status" value="1"/>
</dbReference>
<organism evidence="2 3">
    <name type="scientific">Gynuella sunshinyii YC6258</name>
    <dbReference type="NCBI Taxonomy" id="1445510"/>
    <lineage>
        <taxon>Bacteria</taxon>
        <taxon>Pseudomonadati</taxon>
        <taxon>Pseudomonadota</taxon>
        <taxon>Gammaproteobacteria</taxon>
        <taxon>Oceanospirillales</taxon>
        <taxon>Saccharospirillaceae</taxon>
        <taxon>Gynuella</taxon>
    </lineage>
</organism>
<evidence type="ECO:0000313" key="3">
    <source>
        <dbReference type="Proteomes" id="UP000032266"/>
    </source>
</evidence>
<dbReference type="KEGG" id="gsn:YC6258_05814"/>
<feature type="domain" description="CYTH" evidence="1">
    <location>
        <begin position="2"/>
        <end position="200"/>
    </location>
</feature>
<dbReference type="Proteomes" id="UP000032266">
    <property type="component" value="Chromosome"/>
</dbReference>
<dbReference type="SUPFAM" id="SSF55154">
    <property type="entry name" value="CYTH-like phosphatases"/>
    <property type="match status" value="1"/>
</dbReference>
<dbReference type="PROSITE" id="PS51707">
    <property type="entry name" value="CYTH"/>
    <property type="match status" value="1"/>
</dbReference>
<dbReference type="RefSeq" id="WP_044619476.1">
    <property type="nucleotide sequence ID" value="NZ_CP007142.1"/>
</dbReference>
<protein>
    <recommendedName>
        <fullName evidence="1">CYTH domain-containing protein</fullName>
    </recommendedName>
</protein>